<name>A0A974BMN1_SEDHY</name>
<keyword evidence="4 8" id="KW-0028">Amino-acid biosynthesis</keyword>
<comment type="pathway">
    <text evidence="1 8">Amino-acid biosynthesis; L-histidine biosynthesis; L-histidine from 5-phospho-alpha-D-ribose 1-diphosphate: step 8/9.</text>
</comment>
<dbReference type="Gene3D" id="3.20.20.140">
    <property type="entry name" value="Metal-dependent hydrolases"/>
    <property type="match status" value="1"/>
</dbReference>
<evidence type="ECO:0000313" key="10">
    <source>
        <dbReference type="EMBL" id="NYB75646.1"/>
    </source>
</evidence>
<evidence type="ECO:0000256" key="3">
    <source>
        <dbReference type="ARBA" id="ARBA00013085"/>
    </source>
</evidence>
<keyword evidence="5 8" id="KW-0378">Hydrolase</keyword>
<dbReference type="SMART" id="SM00481">
    <property type="entry name" value="POLIIIAc"/>
    <property type="match status" value="1"/>
</dbReference>
<dbReference type="EC" id="3.1.3.15" evidence="3 8"/>
<dbReference type="GO" id="GO:0004401">
    <property type="term" value="F:histidinol-phosphatase activity"/>
    <property type="evidence" value="ECO:0007669"/>
    <property type="project" value="UniProtKB-UniRule"/>
</dbReference>
<dbReference type="SUPFAM" id="SSF89550">
    <property type="entry name" value="PHP domain-like"/>
    <property type="match status" value="1"/>
</dbReference>
<evidence type="ECO:0000256" key="8">
    <source>
        <dbReference type="RuleBase" id="RU366003"/>
    </source>
</evidence>
<keyword evidence="6 8" id="KW-0368">Histidine biosynthesis</keyword>
<evidence type="ECO:0000256" key="5">
    <source>
        <dbReference type="ARBA" id="ARBA00022801"/>
    </source>
</evidence>
<dbReference type="PANTHER" id="PTHR21039:SF0">
    <property type="entry name" value="HISTIDINOL-PHOSPHATASE"/>
    <property type="match status" value="1"/>
</dbReference>
<sequence>MQNLHTHTLYCDGKNSTEEMIQAAIKRGFDAIGISTHGPVPFASDWNIQKENIEAYIEEVNLLKEKYKNEIKVYLGMEMDYIPGAGFDEEVKALINRLDYYIGSVHYLGKLNDGTMWTIDYNMDELSRGINESYNRNIRYAVEAYYNLVAEMAINYEPPIIGHIDLIKKLNRNNILFDENEAWYRQCIERCLNIIRYTSSAIEINTGGMARGYTEEQYPSTFILKSIEEKNIPVIINSDAHTADGIDYKLKEMYELVSGLDIKICL</sequence>
<evidence type="ECO:0000313" key="11">
    <source>
        <dbReference type="Proteomes" id="UP000611629"/>
    </source>
</evidence>
<dbReference type="GO" id="GO:0000105">
    <property type="term" value="P:L-histidine biosynthetic process"/>
    <property type="evidence" value="ECO:0007669"/>
    <property type="project" value="UniProtKB-UniRule"/>
</dbReference>
<dbReference type="PANTHER" id="PTHR21039">
    <property type="entry name" value="HISTIDINOL PHOSPHATASE-RELATED"/>
    <property type="match status" value="1"/>
</dbReference>
<comment type="similarity">
    <text evidence="2 8">Belongs to the PHP hydrolase family. HisK subfamily.</text>
</comment>
<keyword evidence="11" id="KW-1185">Reference proteome</keyword>
<evidence type="ECO:0000256" key="7">
    <source>
        <dbReference type="ARBA" id="ARBA00049158"/>
    </source>
</evidence>
<reference evidence="10" key="1">
    <citation type="submission" date="2020-07" db="EMBL/GenBank/DDBJ databases">
        <title>Genomic analysis of a strain of Sedimentibacter Hydroxybenzoicus DSM7310.</title>
        <authorList>
            <person name="Ma S."/>
        </authorList>
    </citation>
    <scope>NUCLEOTIDE SEQUENCE</scope>
    <source>
        <strain evidence="10">DSM 7310</strain>
    </source>
</reference>
<dbReference type="AlphaFoldDB" id="A0A974BMN1"/>
<dbReference type="InterPro" id="IPR003141">
    <property type="entry name" value="Pol/His_phosphatase_N"/>
</dbReference>
<dbReference type="Pfam" id="PF02811">
    <property type="entry name" value="PHP"/>
    <property type="match status" value="1"/>
</dbReference>
<dbReference type="GO" id="GO:0005737">
    <property type="term" value="C:cytoplasm"/>
    <property type="evidence" value="ECO:0007669"/>
    <property type="project" value="TreeGrafter"/>
</dbReference>
<comment type="caution">
    <text evidence="10">The sequence shown here is derived from an EMBL/GenBank/DDBJ whole genome shotgun (WGS) entry which is preliminary data.</text>
</comment>
<evidence type="ECO:0000256" key="4">
    <source>
        <dbReference type="ARBA" id="ARBA00022605"/>
    </source>
</evidence>
<gene>
    <name evidence="10" type="primary">hisJ</name>
    <name evidence="10" type="ORF">HZF24_15975</name>
</gene>
<protein>
    <recommendedName>
        <fullName evidence="3 8">Histidinol-phosphatase</fullName>
        <shortName evidence="8">HolPase</shortName>
        <ecNumber evidence="3 8">3.1.3.15</ecNumber>
    </recommendedName>
</protein>
<evidence type="ECO:0000256" key="1">
    <source>
        <dbReference type="ARBA" id="ARBA00004970"/>
    </source>
</evidence>
<evidence type="ECO:0000259" key="9">
    <source>
        <dbReference type="SMART" id="SM00481"/>
    </source>
</evidence>
<proteinExistence type="inferred from homology"/>
<dbReference type="RefSeq" id="WP_179239365.1">
    <property type="nucleotide sequence ID" value="NZ_JACBNQ010000025.1"/>
</dbReference>
<dbReference type="NCBIfam" id="TIGR01856">
    <property type="entry name" value="hisJ_fam"/>
    <property type="match status" value="1"/>
</dbReference>
<feature type="domain" description="Polymerase/histidinol phosphatase N-terminal" evidence="9">
    <location>
        <begin position="2"/>
        <end position="83"/>
    </location>
</feature>
<dbReference type="InterPro" id="IPR016195">
    <property type="entry name" value="Pol/histidinol_Pase-like"/>
</dbReference>
<dbReference type="EMBL" id="JACBNQ010000025">
    <property type="protein sequence ID" value="NYB75646.1"/>
    <property type="molecule type" value="Genomic_DNA"/>
</dbReference>
<comment type="catalytic activity">
    <reaction evidence="7 8">
        <text>L-histidinol phosphate + H2O = L-histidinol + phosphate</text>
        <dbReference type="Rhea" id="RHEA:14465"/>
        <dbReference type="ChEBI" id="CHEBI:15377"/>
        <dbReference type="ChEBI" id="CHEBI:43474"/>
        <dbReference type="ChEBI" id="CHEBI:57699"/>
        <dbReference type="ChEBI" id="CHEBI:57980"/>
        <dbReference type="EC" id="3.1.3.15"/>
    </reaction>
</comment>
<dbReference type="Proteomes" id="UP000611629">
    <property type="component" value="Unassembled WGS sequence"/>
</dbReference>
<evidence type="ECO:0000256" key="6">
    <source>
        <dbReference type="ARBA" id="ARBA00023102"/>
    </source>
</evidence>
<dbReference type="InterPro" id="IPR004013">
    <property type="entry name" value="PHP_dom"/>
</dbReference>
<dbReference type="InterPro" id="IPR010140">
    <property type="entry name" value="Histidinol_P_phosphatase_HisJ"/>
</dbReference>
<dbReference type="NCBIfam" id="NF005996">
    <property type="entry name" value="PRK08123.1"/>
    <property type="match status" value="1"/>
</dbReference>
<accession>A0A974BMN1</accession>
<evidence type="ECO:0000256" key="2">
    <source>
        <dbReference type="ARBA" id="ARBA00009152"/>
    </source>
</evidence>
<organism evidence="10 11">
    <name type="scientific">Sedimentibacter hydroxybenzoicus DSM 7310</name>
    <dbReference type="NCBI Taxonomy" id="1123245"/>
    <lineage>
        <taxon>Bacteria</taxon>
        <taxon>Bacillati</taxon>
        <taxon>Bacillota</taxon>
        <taxon>Tissierellia</taxon>
        <taxon>Sedimentibacter</taxon>
    </lineage>
</organism>
<dbReference type="CDD" id="cd12110">
    <property type="entry name" value="PHP_HisPPase_Hisj_like"/>
    <property type="match status" value="1"/>
</dbReference>